<protein>
    <submittedName>
        <fullName evidence="2">Uncharacterized protein</fullName>
    </submittedName>
</protein>
<evidence type="ECO:0000313" key="2">
    <source>
        <dbReference type="EMBL" id="KAF4972272.1"/>
    </source>
</evidence>
<feature type="compositionally biased region" description="Polar residues" evidence="1">
    <location>
        <begin position="32"/>
        <end position="41"/>
    </location>
</feature>
<evidence type="ECO:0000256" key="1">
    <source>
        <dbReference type="SAM" id="MobiDB-lite"/>
    </source>
</evidence>
<comment type="caution">
    <text evidence="2">The sequence shown here is derived from an EMBL/GenBank/DDBJ whole genome shotgun (WGS) entry which is preliminary data.</text>
</comment>
<evidence type="ECO:0000313" key="3">
    <source>
        <dbReference type="Proteomes" id="UP000622797"/>
    </source>
</evidence>
<reference evidence="2" key="2">
    <citation type="submission" date="2020-05" db="EMBL/GenBank/DDBJ databases">
        <authorList>
            <person name="Kim H.-S."/>
            <person name="Proctor R.H."/>
            <person name="Brown D.W."/>
        </authorList>
    </citation>
    <scope>NUCLEOTIDE SEQUENCE</scope>
    <source>
        <strain evidence="2">NRRL 20472</strain>
    </source>
</reference>
<dbReference type="EMBL" id="JABEXW010000062">
    <property type="protein sequence ID" value="KAF4972272.1"/>
    <property type="molecule type" value="Genomic_DNA"/>
</dbReference>
<reference evidence="2" key="1">
    <citation type="journal article" date="2020" name="BMC Genomics">
        <title>Correction to: Identification and distribution of gene clusters required for synthesis of sphingolipid metabolism inhibitors in diverse species of the filamentous fungus Fusarium.</title>
        <authorList>
            <person name="Kim H.S."/>
            <person name="Lohmar J.M."/>
            <person name="Busman M."/>
            <person name="Brown D.W."/>
            <person name="Naumann T.A."/>
            <person name="Divon H.H."/>
            <person name="Lysoe E."/>
            <person name="Uhlig S."/>
            <person name="Proctor R.H."/>
        </authorList>
    </citation>
    <scope>NUCLEOTIDE SEQUENCE</scope>
    <source>
        <strain evidence="2">NRRL 20472</strain>
    </source>
</reference>
<organism evidence="2 3">
    <name type="scientific">Fusarium sarcochroum</name>
    <dbReference type="NCBI Taxonomy" id="1208366"/>
    <lineage>
        <taxon>Eukaryota</taxon>
        <taxon>Fungi</taxon>
        <taxon>Dikarya</taxon>
        <taxon>Ascomycota</taxon>
        <taxon>Pezizomycotina</taxon>
        <taxon>Sordariomycetes</taxon>
        <taxon>Hypocreomycetidae</taxon>
        <taxon>Hypocreales</taxon>
        <taxon>Nectriaceae</taxon>
        <taxon>Fusarium</taxon>
        <taxon>Fusarium lateritium species complex</taxon>
    </lineage>
</organism>
<feature type="region of interest" description="Disordered" evidence="1">
    <location>
        <begin position="196"/>
        <end position="215"/>
    </location>
</feature>
<name>A0A8H4XEL4_9HYPO</name>
<dbReference type="Proteomes" id="UP000622797">
    <property type="component" value="Unassembled WGS sequence"/>
</dbReference>
<proteinExistence type="predicted"/>
<feature type="region of interest" description="Disordered" evidence="1">
    <location>
        <begin position="110"/>
        <end position="189"/>
    </location>
</feature>
<feature type="compositionally biased region" description="Basic and acidic residues" evidence="1">
    <location>
        <begin position="17"/>
        <end position="31"/>
    </location>
</feature>
<gene>
    <name evidence="2" type="ORF">FSARC_1108</name>
</gene>
<accession>A0A8H4XEL4</accession>
<keyword evidence="3" id="KW-1185">Reference proteome</keyword>
<sequence length="413" mass="45303">MFSSTIAQALLFNHPEARRAENTRAQHKDADSSTLAPSFTSPGFMREEVPPRQTTPSVLSSDRTSQAYGNASGAPDYYTIGDSDDGRSDDSDPDYSLTYIDDFGEAVAITLPPSQDSSPRLQPHKTVLEPGDIPTSNQPQPASFRDIWPNIPLQHFEPGSESDTGAASEDPESASRLGSSHRNNNEEADNNIEGLKHSHQGYNEDPGPDHEDQESFTSAARLLQLADGDNNPTGLEELEDFQARGGTLFDLHNYGHPYVRGTDSLKSVPASPIKDFTDPSPAPEYPETANTVQIPLGPDNVKEDGEVLFANVLDPYTYQLWEHGPPENDAVPEIPSVPTSEHFIFNALARCCKTAVNDFKPGNNAKNKKRLNSLNTRLSLTVDYTSREVNFIPVGYSPIHQEGYCGIREYKLG</sequence>
<feature type="compositionally biased region" description="Polar residues" evidence="1">
    <location>
        <begin position="52"/>
        <end position="69"/>
    </location>
</feature>
<dbReference type="AlphaFoldDB" id="A0A8H4XEL4"/>
<feature type="region of interest" description="Disordered" evidence="1">
    <location>
        <begin position="17"/>
        <end position="96"/>
    </location>
</feature>